<name>A0A1T0CQX0_9GAMM</name>
<dbReference type="PANTHER" id="PTHR43792:SF8">
    <property type="entry name" value="[RIBOSOMAL PROTEIN US5]-ALANINE N-ACETYLTRANSFERASE"/>
    <property type="match status" value="1"/>
</dbReference>
<reference evidence="5 6" key="1">
    <citation type="submission" date="2017-02" db="EMBL/GenBank/DDBJ databases">
        <title>Draft genome sequence of Moraxella pluranimalium CCUG 54913T type strain.</title>
        <authorList>
            <person name="Salva-Serra F."/>
            <person name="Engstrom-Jakobsson H."/>
            <person name="Thorell K."/>
            <person name="Jaen-Luchoro D."/>
            <person name="Gonzales-Siles L."/>
            <person name="Karlsson R."/>
            <person name="Yazdan S."/>
            <person name="Boulund F."/>
            <person name="Johnning A."/>
            <person name="Engstrand L."/>
            <person name="Kristiansson E."/>
            <person name="Moore E."/>
        </authorList>
    </citation>
    <scope>NUCLEOTIDE SEQUENCE [LARGE SCALE GENOMIC DNA]</scope>
    <source>
        <strain evidence="5 6">CCUG 54913</strain>
    </source>
</reference>
<evidence type="ECO:0000313" key="5">
    <source>
        <dbReference type="EMBL" id="OOS24737.1"/>
    </source>
</evidence>
<dbReference type="PROSITE" id="PS51186">
    <property type="entry name" value="GNAT"/>
    <property type="match status" value="1"/>
</dbReference>
<dbReference type="AlphaFoldDB" id="A0A1T0CQX0"/>
<protein>
    <recommendedName>
        <fullName evidence="4">N-acetyltransferase domain-containing protein</fullName>
    </recommendedName>
</protein>
<proteinExistence type="inferred from homology"/>
<dbReference type="GO" id="GO:0005737">
    <property type="term" value="C:cytoplasm"/>
    <property type="evidence" value="ECO:0007669"/>
    <property type="project" value="TreeGrafter"/>
</dbReference>
<dbReference type="Gene3D" id="3.40.630.30">
    <property type="match status" value="1"/>
</dbReference>
<dbReference type="PANTHER" id="PTHR43792">
    <property type="entry name" value="GNAT FAMILY, PUTATIVE (AFU_ORTHOLOGUE AFUA_3G00765)-RELATED-RELATED"/>
    <property type="match status" value="1"/>
</dbReference>
<evidence type="ECO:0000256" key="1">
    <source>
        <dbReference type="ARBA" id="ARBA00022679"/>
    </source>
</evidence>
<dbReference type="InterPro" id="IPR000182">
    <property type="entry name" value="GNAT_dom"/>
</dbReference>
<keyword evidence="1" id="KW-0808">Transferase</keyword>
<comment type="similarity">
    <text evidence="3">Belongs to the acetyltransferase family. RimJ subfamily.</text>
</comment>
<sequence length="172" mass="19376">MADDDAVLAFRLRNRQFLAPFEPLRDDGYYTLDGVTRHLAQQTQMMAESRSVNWLIWDKDCHQVIGVINFSNIIPIPFNACYLGYSLDGAYQGRGVMNAALNLAIDEMFTKVGLHRIMANYLPDNHKSAKVLARLGFVKEGYAKAYLQIAGRWQDHVLTALTNDAVLAIPTQ</sequence>
<dbReference type="GO" id="GO:0008999">
    <property type="term" value="F:protein-N-terminal-alanine acetyltransferase activity"/>
    <property type="evidence" value="ECO:0007669"/>
    <property type="project" value="TreeGrafter"/>
</dbReference>
<feature type="domain" description="N-acetyltransferase" evidence="4">
    <location>
        <begin position="1"/>
        <end position="164"/>
    </location>
</feature>
<keyword evidence="6" id="KW-1185">Reference proteome</keyword>
<dbReference type="Pfam" id="PF13302">
    <property type="entry name" value="Acetyltransf_3"/>
    <property type="match status" value="1"/>
</dbReference>
<organism evidence="5 6">
    <name type="scientific">Moraxella pluranimalium</name>
    <dbReference type="NCBI Taxonomy" id="470453"/>
    <lineage>
        <taxon>Bacteria</taxon>
        <taxon>Pseudomonadati</taxon>
        <taxon>Pseudomonadota</taxon>
        <taxon>Gammaproteobacteria</taxon>
        <taxon>Moraxellales</taxon>
        <taxon>Moraxellaceae</taxon>
        <taxon>Moraxella</taxon>
    </lineage>
</organism>
<keyword evidence="2" id="KW-0012">Acyltransferase</keyword>
<gene>
    <name evidence="5" type="ORF">B0680_04190</name>
</gene>
<dbReference type="InterPro" id="IPR016181">
    <property type="entry name" value="Acyl_CoA_acyltransferase"/>
</dbReference>
<dbReference type="InterPro" id="IPR051531">
    <property type="entry name" value="N-acetyltransferase"/>
</dbReference>
<dbReference type="SUPFAM" id="SSF55729">
    <property type="entry name" value="Acyl-CoA N-acyltransferases (Nat)"/>
    <property type="match status" value="1"/>
</dbReference>
<evidence type="ECO:0000313" key="6">
    <source>
        <dbReference type="Proteomes" id="UP000189800"/>
    </source>
</evidence>
<accession>A0A1T0CQX0</accession>
<comment type="caution">
    <text evidence="5">The sequence shown here is derived from an EMBL/GenBank/DDBJ whole genome shotgun (WGS) entry which is preliminary data.</text>
</comment>
<dbReference type="EMBL" id="MUYU01000009">
    <property type="protein sequence ID" value="OOS24737.1"/>
    <property type="molecule type" value="Genomic_DNA"/>
</dbReference>
<dbReference type="STRING" id="470453.B0680_04190"/>
<evidence type="ECO:0000259" key="4">
    <source>
        <dbReference type="PROSITE" id="PS51186"/>
    </source>
</evidence>
<evidence type="ECO:0000256" key="3">
    <source>
        <dbReference type="ARBA" id="ARBA00038502"/>
    </source>
</evidence>
<dbReference type="Proteomes" id="UP000189800">
    <property type="component" value="Unassembled WGS sequence"/>
</dbReference>
<evidence type="ECO:0000256" key="2">
    <source>
        <dbReference type="ARBA" id="ARBA00023315"/>
    </source>
</evidence>